<dbReference type="SMART" id="SM01228">
    <property type="entry name" value="GIDA_assoc_3"/>
    <property type="match status" value="1"/>
</dbReference>
<dbReference type="FunFam" id="3.50.50.60:FF:000002">
    <property type="entry name" value="tRNA uridine 5-carboxymethylaminomethyl modification enzyme MnmG"/>
    <property type="match status" value="1"/>
</dbReference>
<dbReference type="GO" id="GO:0050660">
    <property type="term" value="F:flavin adenine dinucleotide binding"/>
    <property type="evidence" value="ECO:0007669"/>
    <property type="project" value="UniProtKB-UniRule"/>
</dbReference>
<dbReference type="Pfam" id="PF13932">
    <property type="entry name" value="SAM_GIDA_C"/>
    <property type="match status" value="1"/>
</dbReference>
<dbReference type="Gene3D" id="1.10.10.1800">
    <property type="entry name" value="tRNA uridine 5-carboxymethylaminomethyl modification enzyme MnmG/GidA"/>
    <property type="match status" value="1"/>
</dbReference>
<dbReference type="GO" id="GO:0002098">
    <property type="term" value="P:tRNA wobble uridine modification"/>
    <property type="evidence" value="ECO:0007669"/>
    <property type="project" value="InterPro"/>
</dbReference>
<dbReference type="Proteomes" id="UP000179243">
    <property type="component" value="Unassembled WGS sequence"/>
</dbReference>
<dbReference type="EMBL" id="MFYX01000057">
    <property type="protein sequence ID" value="OGK05358.1"/>
    <property type="molecule type" value="Genomic_DNA"/>
</dbReference>
<evidence type="ECO:0000256" key="6">
    <source>
        <dbReference type="ARBA" id="ARBA00022694"/>
    </source>
</evidence>
<dbReference type="InterPro" id="IPR040131">
    <property type="entry name" value="MnmG_N"/>
</dbReference>
<dbReference type="GO" id="GO:0005829">
    <property type="term" value="C:cytosol"/>
    <property type="evidence" value="ECO:0007669"/>
    <property type="project" value="TreeGrafter"/>
</dbReference>
<comment type="similarity">
    <text evidence="3 11">Belongs to the MnmG family.</text>
</comment>
<dbReference type="Pfam" id="PF01134">
    <property type="entry name" value="GIDA"/>
    <property type="match status" value="1"/>
</dbReference>
<evidence type="ECO:0000256" key="1">
    <source>
        <dbReference type="ARBA" id="ARBA00001974"/>
    </source>
</evidence>
<accession>A0A1F7FFH5</accession>
<dbReference type="GO" id="GO:0030488">
    <property type="term" value="P:tRNA methylation"/>
    <property type="evidence" value="ECO:0007669"/>
    <property type="project" value="TreeGrafter"/>
</dbReference>
<evidence type="ECO:0000256" key="11">
    <source>
        <dbReference type="HAMAP-Rule" id="MF_00129"/>
    </source>
</evidence>
<evidence type="ECO:0000256" key="5">
    <source>
        <dbReference type="ARBA" id="ARBA00022630"/>
    </source>
</evidence>
<keyword evidence="5 11" id="KW-0285">Flavoprotein</keyword>
<dbReference type="FunFam" id="1.10.150.570:FF:000001">
    <property type="entry name" value="tRNA uridine 5-carboxymethylaminomethyl modification enzyme MnmG"/>
    <property type="match status" value="1"/>
</dbReference>
<gene>
    <name evidence="11" type="primary">mnmG</name>
    <name evidence="11" type="synonym">gidA</name>
    <name evidence="13" type="ORF">A2519_03525</name>
</gene>
<dbReference type="PROSITE" id="PS01280">
    <property type="entry name" value="GIDA_1"/>
    <property type="match status" value="1"/>
</dbReference>
<dbReference type="Gene3D" id="3.50.50.60">
    <property type="entry name" value="FAD/NAD(P)-binding domain"/>
    <property type="match status" value="2"/>
</dbReference>
<dbReference type="PROSITE" id="PS01281">
    <property type="entry name" value="GIDA_2"/>
    <property type="match status" value="1"/>
</dbReference>
<comment type="caution">
    <text evidence="11">Lacks conserved residue(s) required for the propagation of feature annotation.</text>
</comment>
<evidence type="ECO:0000313" key="14">
    <source>
        <dbReference type="Proteomes" id="UP000179243"/>
    </source>
</evidence>
<comment type="subcellular location">
    <subcellularLocation>
        <location evidence="11">Cytoplasm</location>
    </subcellularLocation>
</comment>
<keyword evidence="11" id="KW-0963">Cytoplasm</keyword>
<dbReference type="InterPro" id="IPR002218">
    <property type="entry name" value="MnmG-rel"/>
</dbReference>
<dbReference type="Gene3D" id="1.10.150.570">
    <property type="entry name" value="GidA associated domain, C-terminal subdomain"/>
    <property type="match status" value="1"/>
</dbReference>
<dbReference type="AlphaFoldDB" id="A0A1F7FFH5"/>
<dbReference type="InterPro" id="IPR036188">
    <property type="entry name" value="FAD/NAD-bd_sf"/>
</dbReference>
<evidence type="ECO:0000256" key="3">
    <source>
        <dbReference type="ARBA" id="ARBA00007653"/>
    </source>
</evidence>
<reference evidence="13 14" key="1">
    <citation type="journal article" date="2016" name="Nat. Commun.">
        <title>Thousands of microbial genomes shed light on interconnected biogeochemical processes in an aquifer system.</title>
        <authorList>
            <person name="Anantharaman K."/>
            <person name="Brown C.T."/>
            <person name="Hug L.A."/>
            <person name="Sharon I."/>
            <person name="Castelle C.J."/>
            <person name="Probst A.J."/>
            <person name="Thomas B.C."/>
            <person name="Singh A."/>
            <person name="Wilkins M.J."/>
            <person name="Karaoz U."/>
            <person name="Brodie E.L."/>
            <person name="Williams K.H."/>
            <person name="Hubbard S.S."/>
            <person name="Banfield J.F."/>
        </authorList>
    </citation>
    <scope>NUCLEOTIDE SEQUENCE [LARGE SCALE GENOMIC DNA]</scope>
</reference>
<dbReference type="InterPro" id="IPR004416">
    <property type="entry name" value="MnmG"/>
</dbReference>
<dbReference type="InterPro" id="IPR044920">
    <property type="entry name" value="MnmG_C_subdom_sf"/>
</dbReference>
<dbReference type="InterPro" id="IPR049312">
    <property type="entry name" value="GIDA_C_N"/>
</dbReference>
<evidence type="ECO:0000313" key="13">
    <source>
        <dbReference type="EMBL" id="OGK05358.1"/>
    </source>
</evidence>
<evidence type="ECO:0000256" key="4">
    <source>
        <dbReference type="ARBA" id="ARBA00020461"/>
    </source>
</evidence>
<keyword evidence="7 11" id="KW-0274">FAD</keyword>
<dbReference type="InterPro" id="IPR020595">
    <property type="entry name" value="MnmG-rel_CS"/>
</dbReference>
<dbReference type="PANTHER" id="PTHR11806:SF0">
    <property type="entry name" value="PROTEIN MTO1 HOMOLOG, MITOCHONDRIAL"/>
    <property type="match status" value="1"/>
</dbReference>
<dbReference type="Pfam" id="PF21680">
    <property type="entry name" value="GIDA_C_1st"/>
    <property type="match status" value="1"/>
</dbReference>
<evidence type="ECO:0000256" key="2">
    <source>
        <dbReference type="ARBA" id="ARBA00003717"/>
    </source>
</evidence>
<keyword evidence="6 11" id="KW-0819">tRNA processing</keyword>
<feature type="binding site" evidence="11">
    <location>
        <begin position="267"/>
        <end position="281"/>
    </location>
    <ligand>
        <name>NAD(+)</name>
        <dbReference type="ChEBI" id="CHEBI:57540"/>
    </ligand>
</feature>
<keyword evidence="8 11" id="KW-0520">NAD</keyword>
<feature type="domain" description="tRNA uridine 5-carboxymethylaminomethyl modification enzyme C-terminal subdomain" evidence="12">
    <location>
        <begin position="538"/>
        <end position="609"/>
    </location>
</feature>
<protein>
    <recommendedName>
        <fullName evidence="4 11">tRNA uridine 5-carboxymethylaminomethyl modification enzyme MnmG</fullName>
    </recommendedName>
    <alternativeName>
        <fullName evidence="10 11">Glucose-inhibited division protein A</fullName>
    </alternativeName>
</protein>
<organism evidence="13 14">
    <name type="scientific">Candidatus Raymondbacteria bacterium RIFOXYD12_FULL_49_13</name>
    <dbReference type="NCBI Taxonomy" id="1817890"/>
    <lineage>
        <taxon>Bacteria</taxon>
        <taxon>Raymondiibacteriota</taxon>
    </lineage>
</organism>
<comment type="caution">
    <text evidence="13">The sequence shown here is derived from an EMBL/GenBank/DDBJ whole genome shotgun (WGS) entry which is preliminary data.</text>
</comment>
<evidence type="ECO:0000256" key="9">
    <source>
        <dbReference type="ARBA" id="ARBA00025948"/>
    </source>
</evidence>
<dbReference type="InterPro" id="IPR047001">
    <property type="entry name" value="MnmG_C_subdom"/>
</dbReference>
<evidence type="ECO:0000259" key="12">
    <source>
        <dbReference type="SMART" id="SM01228"/>
    </source>
</evidence>
<feature type="binding site" evidence="11">
    <location>
        <begin position="8"/>
        <end position="13"/>
    </location>
    <ligand>
        <name>FAD</name>
        <dbReference type="ChEBI" id="CHEBI:57692"/>
    </ligand>
</feature>
<evidence type="ECO:0000256" key="10">
    <source>
        <dbReference type="ARBA" id="ARBA00031800"/>
    </source>
</evidence>
<comment type="cofactor">
    <cofactor evidence="1 11">
        <name>FAD</name>
        <dbReference type="ChEBI" id="CHEBI:57692"/>
    </cofactor>
</comment>
<dbReference type="PANTHER" id="PTHR11806">
    <property type="entry name" value="GLUCOSE INHIBITED DIVISION PROTEIN A"/>
    <property type="match status" value="1"/>
</dbReference>
<evidence type="ECO:0000256" key="7">
    <source>
        <dbReference type="ARBA" id="ARBA00022827"/>
    </source>
</evidence>
<name>A0A1F7FFH5_UNCRA</name>
<sequence>MVDVVVIGGGHAGCEAAYASFMLGLKVVFISSDSNSFGKMSCNPAIGGLAKGHIVREIDALGGLMGKFADKYGIQFRMLNMSKGPAVWGPRAQIDKDDYSKNLSLYFQKIKDITIIEDTVIEIVIKNKIIIGVKTIKGNYYRAKTVILSGGTFLNGYIHIGREKFHSGRIGESAVHGLTKSLTQAGIISKRLKTGTPARIKKESVNYSVLTRQEGDIEPKPFSYSSGKIDIDQVPCYITRTTKQTHDYIRKNFHHSPMASGEILSIGPRYCPSIETKLKNFKDKESHQLFIEPEGRIHPNIYLNGFSNCLPREIQDKAVRTIPGLEDAVIDIPAYAIEYDFFPPTQLKNSLESKIVDNLFFAGQVNGTSGYEEAAAQGLMAGINAWKKINKLAPFILKRSEAYIGVLIDDLITKGTDEPYRMFTSRAEFRLLLRQDNADERLMKKGFDLGLVEKHVYESAVQKWKRIYSGIESFKKEPVKKEDANPFLRSMNKSPLKENTNLFSFLKRPEINWSFIQELKDFSTRFSNEELLRIEILIKYDGYIKKQQEEVESFDAIENIKIPEGIEYSTVPGLTNEAVEKLTFFKPSVLGQAGRISGINPSDVHVLHIFLKYKYGKK</sequence>
<dbReference type="InterPro" id="IPR026904">
    <property type="entry name" value="MnmG_C"/>
</dbReference>
<comment type="subunit">
    <text evidence="9 11">Homodimer. Heterotetramer of two MnmE and two MnmG subunits.</text>
</comment>
<comment type="function">
    <text evidence="2 11">NAD-binding protein involved in the addition of a carboxymethylaminomethyl (cmnm) group at the wobble position (U34) of certain tRNAs, forming tRNA-cmnm(5)s(2)U34.</text>
</comment>
<dbReference type="NCBIfam" id="TIGR00136">
    <property type="entry name" value="mnmG_gidA"/>
    <property type="match status" value="1"/>
</dbReference>
<proteinExistence type="inferred from homology"/>
<evidence type="ECO:0000256" key="8">
    <source>
        <dbReference type="ARBA" id="ARBA00023027"/>
    </source>
</evidence>
<dbReference type="HAMAP" id="MF_00129">
    <property type="entry name" value="MnmG_GidA"/>
    <property type="match status" value="1"/>
</dbReference>
<dbReference type="SUPFAM" id="SSF51905">
    <property type="entry name" value="FAD/NAD(P)-binding domain"/>
    <property type="match status" value="1"/>
</dbReference>